<comment type="subcellular location">
    <subcellularLocation>
        <location evidence="1">Cell membrane</location>
        <topology evidence="1">Multi-pass membrane protein</topology>
    </subcellularLocation>
</comment>
<gene>
    <name evidence="10" type="ORF">GCM10022222_60510</name>
</gene>
<feature type="transmembrane region" description="Helical" evidence="9">
    <location>
        <begin position="368"/>
        <end position="387"/>
    </location>
</feature>
<feature type="transmembrane region" description="Helical" evidence="9">
    <location>
        <begin position="256"/>
        <end position="283"/>
    </location>
</feature>
<evidence type="ECO:0000256" key="3">
    <source>
        <dbReference type="ARBA" id="ARBA00022679"/>
    </source>
</evidence>
<feature type="transmembrane region" description="Helical" evidence="9">
    <location>
        <begin position="121"/>
        <end position="138"/>
    </location>
</feature>
<evidence type="ECO:0000256" key="1">
    <source>
        <dbReference type="ARBA" id="ARBA00004651"/>
    </source>
</evidence>
<keyword evidence="2" id="KW-1003">Cell membrane</keyword>
<evidence type="ECO:0000256" key="6">
    <source>
        <dbReference type="ARBA" id="ARBA00023136"/>
    </source>
</evidence>
<feature type="transmembrane region" description="Helical" evidence="9">
    <location>
        <begin position="15"/>
        <end position="41"/>
    </location>
</feature>
<comment type="similarity">
    <text evidence="7">Belongs to the glycosyltransferase 87 family.</text>
</comment>
<evidence type="ECO:0000313" key="10">
    <source>
        <dbReference type="EMBL" id="GAA3568415.1"/>
    </source>
</evidence>
<reference evidence="11" key="1">
    <citation type="journal article" date="2019" name="Int. J. Syst. Evol. Microbiol.">
        <title>The Global Catalogue of Microorganisms (GCM) 10K type strain sequencing project: providing services to taxonomists for standard genome sequencing and annotation.</title>
        <authorList>
            <consortium name="The Broad Institute Genomics Platform"/>
            <consortium name="The Broad Institute Genome Sequencing Center for Infectious Disease"/>
            <person name="Wu L."/>
            <person name="Ma J."/>
        </authorList>
    </citation>
    <scope>NUCLEOTIDE SEQUENCE [LARGE SCALE GENOMIC DNA]</scope>
    <source>
        <strain evidence="11">JCM 16898</strain>
    </source>
</reference>
<feature type="region of interest" description="Disordered" evidence="8">
    <location>
        <begin position="392"/>
        <end position="432"/>
    </location>
</feature>
<feature type="transmembrane region" description="Helical" evidence="9">
    <location>
        <begin position="329"/>
        <end position="348"/>
    </location>
</feature>
<dbReference type="Pfam" id="PF09594">
    <property type="entry name" value="GT87"/>
    <property type="match status" value="1"/>
</dbReference>
<accession>A0ABP6XLY7</accession>
<name>A0ABP6XLY7_9PSEU</name>
<dbReference type="InterPro" id="IPR018584">
    <property type="entry name" value="GT87"/>
</dbReference>
<dbReference type="Proteomes" id="UP001500689">
    <property type="component" value="Unassembled WGS sequence"/>
</dbReference>
<keyword evidence="6 9" id="KW-0472">Membrane</keyword>
<feature type="transmembrane region" description="Helical" evidence="9">
    <location>
        <begin position="201"/>
        <end position="220"/>
    </location>
</feature>
<evidence type="ECO:0000256" key="5">
    <source>
        <dbReference type="ARBA" id="ARBA00022989"/>
    </source>
</evidence>
<protein>
    <submittedName>
        <fullName evidence="10">Glycosyltransferase 87 family protein</fullName>
    </submittedName>
</protein>
<feature type="compositionally biased region" description="Low complexity" evidence="8">
    <location>
        <begin position="395"/>
        <end position="417"/>
    </location>
</feature>
<dbReference type="EMBL" id="BAAAZN010000015">
    <property type="protein sequence ID" value="GAA3568415.1"/>
    <property type="molecule type" value="Genomic_DNA"/>
</dbReference>
<keyword evidence="3" id="KW-0808">Transferase</keyword>
<evidence type="ECO:0000256" key="4">
    <source>
        <dbReference type="ARBA" id="ARBA00022692"/>
    </source>
</evidence>
<evidence type="ECO:0000256" key="9">
    <source>
        <dbReference type="SAM" id="Phobius"/>
    </source>
</evidence>
<feature type="transmembrane region" description="Helical" evidence="9">
    <location>
        <begin position="94"/>
        <end position="115"/>
    </location>
</feature>
<comment type="caution">
    <text evidence="10">The sequence shown here is derived from an EMBL/GenBank/DDBJ whole genome shotgun (WGS) entry which is preliminary data.</text>
</comment>
<evidence type="ECO:0000256" key="7">
    <source>
        <dbReference type="ARBA" id="ARBA00024033"/>
    </source>
</evidence>
<evidence type="ECO:0000256" key="2">
    <source>
        <dbReference type="ARBA" id="ARBA00022475"/>
    </source>
</evidence>
<keyword evidence="5 9" id="KW-1133">Transmembrane helix</keyword>
<feature type="transmembrane region" description="Helical" evidence="9">
    <location>
        <begin position="172"/>
        <end position="194"/>
    </location>
</feature>
<organism evidence="10 11">
    <name type="scientific">Amycolatopsis ultiminotia</name>
    <dbReference type="NCBI Taxonomy" id="543629"/>
    <lineage>
        <taxon>Bacteria</taxon>
        <taxon>Bacillati</taxon>
        <taxon>Actinomycetota</taxon>
        <taxon>Actinomycetes</taxon>
        <taxon>Pseudonocardiales</taxon>
        <taxon>Pseudonocardiaceae</taxon>
        <taxon>Amycolatopsis</taxon>
    </lineage>
</organism>
<keyword evidence="11" id="KW-1185">Reference proteome</keyword>
<sequence>MVARRWLDRIGERRWAVSALVVSATTVTAGVAVLVCTMWPVDLEVYRFGAQALAQGHNVYGTLPPTRSGMLLPFIYPPFAAVTFLALTAPPVQVASVLMLGISLAALGTTVYVVIRPHATRRTAVLAAVSLGAVALAFEPVRQTLWFGQVNLVLMALVVLDCLGPKTRLPRGVLLGLAAAVKITPAGFLLFFLLKRDFRAAGTAVATFAVAGLAGFAAAPRASVDYWFGGGLTGASGMSGSIFATNQTIQGAVHRFGLPATSALVLIALVTLAALLCAVVAIRRADPPMAFLLNAAVVLVCSPISWSHHWVWIVPAVILLGARATSRRAVAGLLAVAVVFVVAPHSLMPSQDFRELSWRPIEHLLGNSYLVLALGFLGWQFVALTAGRRTRRGSRGQSAGTSASTRSASRAASTGARVTQSAPPAPGDCAAE</sequence>
<evidence type="ECO:0000313" key="11">
    <source>
        <dbReference type="Proteomes" id="UP001500689"/>
    </source>
</evidence>
<proteinExistence type="inferred from homology"/>
<evidence type="ECO:0000256" key="8">
    <source>
        <dbReference type="SAM" id="MobiDB-lite"/>
    </source>
</evidence>
<keyword evidence="4 9" id="KW-0812">Transmembrane</keyword>